<comment type="similarity">
    <text evidence="2">Belongs to the GSP N family.</text>
</comment>
<evidence type="ECO:0000256" key="8">
    <source>
        <dbReference type="ARBA" id="ARBA00022927"/>
    </source>
</evidence>
<evidence type="ECO:0000313" key="12">
    <source>
        <dbReference type="Proteomes" id="UP000535589"/>
    </source>
</evidence>
<evidence type="ECO:0000313" key="11">
    <source>
        <dbReference type="EMBL" id="NLS14478.1"/>
    </source>
</evidence>
<dbReference type="InterPro" id="IPR022792">
    <property type="entry name" value="T2SS_protein-GspN"/>
</dbReference>
<reference evidence="11 12" key="1">
    <citation type="submission" date="2020-04" db="EMBL/GenBank/DDBJ databases">
        <title>Vibrio sp. SM6, a novel species isolated from seawater.</title>
        <authorList>
            <person name="Wang X."/>
        </authorList>
    </citation>
    <scope>NUCLEOTIDE SEQUENCE [LARGE SCALE GENOMIC DNA]</scope>
    <source>
        <strain evidence="11 12">SM6</strain>
    </source>
</reference>
<organism evidence="11 12">
    <name type="scientific">Vibrio agarilyticus</name>
    <dbReference type="NCBI Taxonomy" id="2726741"/>
    <lineage>
        <taxon>Bacteria</taxon>
        <taxon>Pseudomonadati</taxon>
        <taxon>Pseudomonadota</taxon>
        <taxon>Gammaproteobacteria</taxon>
        <taxon>Vibrionales</taxon>
        <taxon>Vibrionaceae</taxon>
        <taxon>Vibrio</taxon>
    </lineage>
</organism>
<dbReference type="EMBL" id="JABAIK010000021">
    <property type="protein sequence ID" value="NLS14478.1"/>
    <property type="molecule type" value="Genomic_DNA"/>
</dbReference>
<keyword evidence="5" id="KW-1003">Cell membrane</keyword>
<dbReference type="GO" id="GO:0005886">
    <property type="term" value="C:plasma membrane"/>
    <property type="evidence" value="ECO:0007669"/>
    <property type="project" value="UniProtKB-SubCell"/>
</dbReference>
<dbReference type="Proteomes" id="UP000535589">
    <property type="component" value="Unassembled WGS sequence"/>
</dbReference>
<evidence type="ECO:0000256" key="1">
    <source>
        <dbReference type="ARBA" id="ARBA00004533"/>
    </source>
</evidence>
<evidence type="ECO:0000256" key="6">
    <source>
        <dbReference type="ARBA" id="ARBA00022519"/>
    </source>
</evidence>
<dbReference type="RefSeq" id="WP_168837573.1">
    <property type="nucleotide sequence ID" value="NZ_JABAIK010000021.1"/>
</dbReference>
<evidence type="ECO:0000256" key="7">
    <source>
        <dbReference type="ARBA" id="ARBA00022692"/>
    </source>
</evidence>
<proteinExistence type="inferred from homology"/>
<evidence type="ECO:0000256" key="4">
    <source>
        <dbReference type="ARBA" id="ARBA00022448"/>
    </source>
</evidence>
<comment type="caution">
    <text evidence="11">The sequence shown here is derived from an EMBL/GenBank/DDBJ whole genome shotgun (WGS) entry which is preliminary data.</text>
</comment>
<keyword evidence="12" id="KW-1185">Reference proteome</keyword>
<evidence type="ECO:0000256" key="10">
    <source>
        <dbReference type="ARBA" id="ARBA00030772"/>
    </source>
</evidence>
<gene>
    <name evidence="11" type="ORF">HGP28_16530</name>
</gene>
<keyword evidence="6" id="KW-0997">Cell inner membrane</keyword>
<protein>
    <recommendedName>
        <fullName evidence="3">Type II secretion system protein N</fullName>
    </recommendedName>
    <alternativeName>
        <fullName evidence="10">General secretion pathway protein N</fullName>
    </alternativeName>
</protein>
<sequence>MKKIIGYSLLFVSFFIASVIATLPVNVVLEWVSLPRALQIQGASGTVWQGQATSVRWQRYQLGALQWQFRPSELFSGAAVVQVRFGRGNQWQLSGKGLVGYSLSDGAFAQNVVASLPAAQVLDQLKLPIPVPLSVTGNVDINIKQAIYGAPWCASGEGSLAWTGSAVNSQIGTVALDLNLDQVIADVQCQNSQLTLEGRQSSNHVIAEFDAELTPQRQYSASAWFKPEAQFPAELANYLKFIGSPDGQGRYRFTQAGRI</sequence>
<accession>A0A7X8TTF8</accession>
<name>A0A7X8TTF8_9VIBR</name>
<keyword evidence="9" id="KW-0472">Membrane</keyword>
<dbReference type="GO" id="GO:0015628">
    <property type="term" value="P:protein secretion by the type II secretion system"/>
    <property type="evidence" value="ECO:0007669"/>
    <property type="project" value="InterPro"/>
</dbReference>
<evidence type="ECO:0000256" key="5">
    <source>
        <dbReference type="ARBA" id="ARBA00022475"/>
    </source>
</evidence>
<comment type="subcellular location">
    <subcellularLocation>
        <location evidence="1">Cell inner membrane</location>
    </subcellularLocation>
</comment>
<evidence type="ECO:0000256" key="2">
    <source>
        <dbReference type="ARBA" id="ARBA00007208"/>
    </source>
</evidence>
<evidence type="ECO:0000256" key="9">
    <source>
        <dbReference type="ARBA" id="ARBA00023136"/>
    </source>
</evidence>
<dbReference type="GO" id="GO:0015627">
    <property type="term" value="C:type II protein secretion system complex"/>
    <property type="evidence" value="ECO:0007669"/>
    <property type="project" value="InterPro"/>
</dbReference>
<dbReference type="AlphaFoldDB" id="A0A7X8TTF8"/>
<keyword evidence="4" id="KW-0813">Transport</keyword>
<keyword evidence="8" id="KW-0653">Protein transport</keyword>
<evidence type="ECO:0000256" key="3">
    <source>
        <dbReference type="ARBA" id="ARBA00021563"/>
    </source>
</evidence>
<keyword evidence="7" id="KW-0812">Transmembrane</keyword>
<dbReference type="Pfam" id="PF01203">
    <property type="entry name" value="T2SSN"/>
    <property type="match status" value="1"/>
</dbReference>